<evidence type="ECO:0000259" key="1">
    <source>
        <dbReference type="PROSITE" id="PS50824"/>
    </source>
</evidence>
<evidence type="ECO:0000313" key="2">
    <source>
        <dbReference type="EMBL" id="MXQ99430.1"/>
    </source>
</evidence>
<dbReference type="SUPFAM" id="SSF47986">
    <property type="entry name" value="DEATH domain"/>
    <property type="match status" value="1"/>
</dbReference>
<accession>A0A6B0SBS5</accession>
<dbReference type="PROSITE" id="PS50824">
    <property type="entry name" value="DAPIN"/>
    <property type="match status" value="1"/>
</dbReference>
<dbReference type="Pfam" id="PF02758">
    <property type="entry name" value="PYRIN"/>
    <property type="match status" value="1"/>
</dbReference>
<gene>
    <name evidence="2" type="ORF">E5288_WYG021966</name>
</gene>
<dbReference type="EMBL" id="VBQZ03000447">
    <property type="protein sequence ID" value="MXQ99430.1"/>
    <property type="molecule type" value="Genomic_DNA"/>
</dbReference>
<dbReference type="Gene3D" id="1.10.533.10">
    <property type="entry name" value="Death Domain, Fas"/>
    <property type="match status" value="1"/>
</dbReference>
<dbReference type="CDD" id="cd08320">
    <property type="entry name" value="Pyrin_NALPs"/>
    <property type="match status" value="1"/>
</dbReference>
<keyword evidence="3" id="KW-1185">Reference proteome</keyword>
<dbReference type="SMART" id="SM01289">
    <property type="entry name" value="PYRIN"/>
    <property type="match status" value="1"/>
</dbReference>
<protein>
    <recommendedName>
        <fullName evidence="1">Pyrin domain-containing protein</fullName>
    </recommendedName>
</protein>
<reference evidence="2" key="1">
    <citation type="submission" date="2019-10" db="EMBL/GenBank/DDBJ databases">
        <title>The sequence and de novo assembly of the wild yak genome.</title>
        <authorList>
            <person name="Liu Y."/>
        </authorList>
    </citation>
    <scope>NUCLEOTIDE SEQUENCE [LARGE SCALE GENOMIC DNA]</scope>
    <source>
        <strain evidence="2">WY2019</strain>
    </source>
</reference>
<dbReference type="InterPro" id="IPR011029">
    <property type="entry name" value="DEATH-like_dom_sf"/>
</dbReference>
<dbReference type="InterPro" id="IPR004020">
    <property type="entry name" value="DAPIN"/>
</dbReference>
<dbReference type="Proteomes" id="UP000322234">
    <property type="component" value="Unassembled WGS sequence"/>
</dbReference>
<sequence>MASPAGISGHDGARDQLLSHLRGLDPWQLEDFKLALQCPELLPEGARRIPWADLRAAGPADLLCLLEERFPGRRTWEAALRVFEDLRLSSLCERMRAELHGERTAGALRGVCGVLPDYWSPLSGSLPDGL</sequence>
<dbReference type="AlphaFoldDB" id="A0A6B0SBS5"/>
<comment type="caution">
    <text evidence="2">The sequence shown here is derived from an EMBL/GenBank/DDBJ whole genome shotgun (WGS) entry which is preliminary data.</text>
</comment>
<organism evidence="2 3">
    <name type="scientific">Bos mutus</name>
    <name type="common">wild yak</name>
    <dbReference type="NCBI Taxonomy" id="72004"/>
    <lineage>
        <taxon>Eukaryota</taxon>
        <taxon>Metazoa</taxon>
        <taxon>Chordata</taxon>
        <taxon>Craniata</taxon>
        <taxon>Vertebrata</taxon>
        <taxon>Euteleostomi</taxon>
        <taxon>Mammalia</taxon>
        <taxon>Eutheria</taxon>
        <taxon>Laurasiatheria</taxon>
        <taxon>Artiodactyla</taxon>
        <taxon>Ruminantia</taxon>
        <taxon>Pecora</taxon>
        <taxon>Bovidae</taxon>
        <taxon>Bovinae</taxon>
        <taxon>Bos</taxon>
    </lineage>
</organism>
<feature type="domain" description="Pyrin" evidence="1">
    <location>
        <begin position="1"/>
        <end position="101"/>
    </location>
</feature>
<name>A0A6B0SBS5_9CETA</name>
<proteinExistence type="predicted"/>
<evidence type="ECO:0000313" key="3">
    <source>
        <dbReference type="Proteomes" id="UP000322234"/>
    </source>
</evidence>